<name>A0A1M4U2V0_9LACT</name>
<evidence type="ECO:0000259" key="11">
    <source>
        <dbReference type="Pfam" id="PF00561"/>
    </source>
</evidence>
<dbReference type="PANTHER" id="PTHR43722:SF1">
    <property type="entry name" value="PROLINE IMINOPEPTIDASE"/>
    <property type="match status" value="1"/>
</dbReference>
<keyword evidence="4 8" id="KW-0031">Aminopeptidase</keyword>
<evidence type="ECO:0000256" key="7">
    <source>
        <dbReference type="ARBA" id="ARBA00022801"/>
    </source>
</evidence>
<dbReference type="Gene3D" id="3.40.50.1820">
    <property type="entry name" value="alpha/beta hydrolase"/>
    <property type="match status" value="1"/>
</dbReference>
<dbReference type="NCBIfam" id="TIGR01249">
    <property type="entry name" value="pro_imino_pep_1"/>
    <property type="match status" value="1"/>
</dbReference>
<keyword evidence="5 8" id="KW-0963">Cytoplasm</keyword>
<dbReference type="RefSeq" id="WP_143274264.1">
    <property type="nucleotide sequence ID" value="NZ_FQUF01000007.1"/>
</dbReference>
<dbReference type="InterPro" id="IPR029058">
    <property type="entry name" value="AB_hydrolase_fold"/>
</dbReference>
<evidence type="ECO:0000256" key="9">
    <source>
        <dbReference type="PIRSR" id="PIRSR006431-1"/>
    </source>
</evidence>
<evidence type="ECO:0000256" key="4">
    <source>
        <dbReference type="ARBA" id="ARBA00022438"/>
    </source>
</evidence>
<reference evidence="13" key="1">
    <citation type="submission" date="2016-11" db="EMBL/GenBank/DDBJ databases">
        <authorList>
            <person name="Varghese N."/>
            <person name="Submissions S."/>
        </authorList>
    </citation>
    <scope>NUCLEOTIDE SEQUENCE [LARGE SCALE GENOMIC DNA]</scope>
    <source>
        <strain evidence="13">DSM 15692</strain>
    </source>
</reference>
<comment type="similarity">
    <text evidence="3 8 10">Belongs to the peptidase S33 family.</text>
</comment>
<sequence length="313" mass="36393">MNIQGYLNIPLNETYEIKVDDTHTLYVEESGNPEGEAVIFLHGGPGGSISEKSRRFFDPKHYRIIAFDQRGTGKSTPFLSLENNTIFHSVSDMEVIREKLEIDNWYVFGGSYGTTLALVYAITHPKRVRHLILRGIFLGRQEDIDWLYLNGPKHFYPKEYQEFIEWIDEEDRGDLIKAYYHKMTTGDEETRKLTMKKWADWESGLVNIFPKFNQNPKIKDSDLSIGLLEAHYFANHMFWPEENYILNHVGKIHSIPTDIVHGRYDVNCRVRGAYELKNVLPQANLHVIEAGAHSPYEPYMMNELVGIMDRLVH</sequence>
<dbReference type="InterPro" id="IPR002410">
    <property type="entry name" value="Peptidase_S33"/>
</dbReference>
<dbReference type="PRINTS" id="PR00793">
    <property type="entry name" value="PROAMNOPTASE"/>
</dbReference>
<dbReference type="GO" id="GO:0006508">
    <property type="term" value="P:proteolysis"/>
    <property type="evidence" value="ECO:0007669"/>
    <property type="project" value="UniProtKB-KW"/>
</dbReference>
<dbReference type="GO" id="GO:0005737">
    <property type="term" value="C:cytoplasm"/>
    <property type="evidence" value="ECO:0007669"/>
    <property type="project" value="UniProtKB-SubCell"/>
</dbReference>
<evidence type="ECO:0000256" key="3">
    <source>
        <dbReference type="ARBA" id="ARBA00010088"/>
    </source>
</evidence>
<comment type="subcellular location">
    <subcellularLocation>
        <location evidence="2 8">Cytoplasm</location>
    </subcellularLocation>
</comment>
<dbReference type="OrthoDB" id="9775557at2"/>
<dbReference type="EC" id="3.4.11.5" evidence="8 10"/>
<dbReference type="PANTHER" id="PTHR43722">
    <property type="entry name" value="PROLINE IMINOPEPTIDASE"/>
    <property type="match status" value="1"/>
</dbReference>
<evidence type="ECO:0000256" key="10">
    <source>
        <dbReference type="RuleBase" id="RU003421"/>
    </source>
</evidence>
<dbReference type="InterPro" id="IPR005944">
    <property type="entry name" value="Pro_iminopeptidase"/>
</dbReference>
<dbReference type="PIRSF" id="PIRSF006431">
    <property type="entry name" value="Pept_S33"/>
    <property type="match status" value="1"/>
</dbReference>
<evidence type="ECO:0000313" key="12">
    <source>
        <dbReference type="EMBL" id="SHE51058.1"/>
    </source>
</evidence>
<dbReference type="GO" id="GO:0004177">
    <property type="term" value="F:aminopeptidase activity"/>
    <property type="evidence" value="ECO:0007669"/>
    <property type="project" value="UniProtKB-UniRule"/>
</dbReference>
<gene>
    <name evidence="12" type="ORF">SAMN02745249_00568</name>
</gene>
<dbReference type="STRING" id="1121025.SAMN02745249_00568"/>
<organism evidence="12 13">
    <name type="scientific">Atopostipes suicloacalis DSM 15692</name>
    <dbReference type="NCBI Taxonomy" id="1121025"/>
    <lineage>
        <taxon>Bacteria</taxon>
        <taxon>Bacillati</taxon>
        <taxon>Bacillota</taxon>
        <taxon>Bacilli</taxon>
        <taxon>Lactobacillales</taxon>
        <taxon>Carnobacteriaceae</taxon>
        <taxon>Atopostipes</taxon>
    </lineage>
</organism>
<proteinExistence type="inferred from homology"/>
<dbReference type="Proteomes" id="UP000184128">
    <property type="component" value="Unassembled WGS sequence"/>
</dbReference>
<dbReference type="EMBL" id="FQUF01000007">
    <property type="protein sequence ID" value="SHE51058.1"/>
    <property type="molecule type" value="Genomic_DNA"/>
</dbReference>
<keyword evidence="6 8" id="KW-0645">Protease</keyword>
<comment type="catalytic activity">
    <reaction evidence="1 8 10">
        <text>Release of N-terminal proline from a peptide.</text>
        <dbReference type="EC" id="3.4.11.5"/>
    </reaction>
</comment>
<keyword evidence="13" id="KW-1185">Reference proteome</keyword>
<dbReference type="PRINTS" id="PR00111">
    <property type="entry name" value="ABHYDROLASE"/>
</dbReference>
<feature type="domain" description="AB hydrolase-1" evidence="11">
    <location>
        <begin position="37"/>
        <end position="296"/>
    </location>
</feature>
<feature type="active site" description="Proton donor" evidence="9">
    <location>
        <position position="293"/>
    </location>
</feature>
<feature type="active site" description="Nucleophile" evidence="9">
    <location>
        <position position="111"/>
    </location>
</feature>
<dbReference type="AlphaFoldDB" id="A0A1M4U2V0"/>
<keyword evidence="7 8" id="KW-0378">Hydrolase</keyword>
<dbReference type="SUPFAM" id="SSF53474">
    <property type="entry name" value="alpha/beta-Hydrolases"/>
    <property type="match status" value="1"/>
</dbReference>
<evidence type="ECO:0000256" key="5">
    <source>
        <dbReference type="ARBA" id="ARBA00022490"/>
    </source>
</evidence>
<evidence type="ECO:0000256" key="2">
    <source>
        <dbReference type="ARBA" id="ARBA00004496"/>
    </source>
</evidence>
<dbReference type="InterPro" id="IPR000073">
    <property type="entry name" value="AB_hydrolase_1"/>
</dbReference>
<feature type="active site" evidence="9">
    <location>
        <position position="265"/>
    </location>
</feature>
<evidence type="ECO:0000313" key="13">
    <source>
        <dbReference type="Proteomes" id="UP000184128"/>
    </source>
</evidence>
<accession>A0A1M4U2V0</accession>
<protein>
    <recommendedName>
        <fullName evidence="8 10">Proline iminopeptidase</fullName>
        <shortName evidence="8">PIP</shortName>
        <ecNumber evidence="8 10">3.4.11.5</ecNumber>
    </recommendedName>
    <alternativeName>
        <fullName evidence="8">Prolyl aminopeptidase</fullName>
    </alternativeName>
</protein>
<evidence type="ECO:0000256" key="8">
    <source>
        <dbReference type="PIRNR" id="PIRNR006431"/>
    </source>
</evidence>
<dbReference type="Pfam" id="PF00561">
    <property type="entry name" value="Abhydrolase_1"/>
    <property type="match status" value="1"/>
</dbReference>
<evidence type="ECO:0000256" key="6">
    <source>
        <dbReference type="ARBA" id="ARBA00022670"/>
    </source>
</evidence>
<evidence type="ECO:0000256" key="1">
    <source>
        <dbReference type="ARBA" id="ARBA00001585"/>
    </source>
</evidence>